<name>A0A2P2IXQ3_RHIMU</name>
<protein>
    <submittedName>
        <fullName evidence="1">Uncharacterized protein</fullName>
    </submittedName>
</protein>
<sequence>MTRSTQIKKRTNLGMWRVSTPNSAECRYKRTQRTFGR</sequence>
<reference evidence="1" key="1">
    <citation type="submission" date="2018-02" db="EMBL/GenBank/DDBJ databases">
        <title>Rhizophora mucronata_Transcriptome.</title>
        <authorList>
            <person name="Meera S.P."/>
            <person name="Sreeshan A."/>
            <person name="Augustine A."/>
        </authorList>
    </citation>
    <scope>NUCLEOTIDE SEQUENCE</scope>
    <source>
        <tissue evidence="1">Leaf</tissue>
    </source>
</reference>
<accession>A0A2P2IXQ3</accession>
<dbReference type="AlphaFoldDB" id="A0A2P2IXQ3"/>
<proteinExistence type="predicted"/>
<dbReference type="EMBL" id="GGEC01005517">
    <property type="protein sequence ID" value="MBW86000.1"/>
    <property type="molecule type" value="Transcribed_RNA"/>
</dbReference>
<organism evidence="1">
    <name type="scientific">Rhizophora mucronata</name>
    <name type="common">Asiatic mangrove</name>
    <dbReference type="NCBI Taxonomy" id="61149"/>
    <lineage>
        <taxon>Eukaryota</taxon>
        <taxon>Viridiplantae</taxon>
        <taxon>Streptophyta</taxon>
        <taxon>Embryophyta</taxon>
        <taxon>Tracheophyta</taxon>
        <taxon>Spermatophyta</taxon>
        <taxon>Magnoliopsida</taxon>
        <taxon>eudicotyledons</taxon>
        <taxon>Gunneridae</taxon>
        <taxon>Pentapetalae</taxon>
        <taxon>rosids</taxon>
        <taxon>fabids</taxon>
        <taxon>Malpighiales</taxon>
        <taxon>Rhizophoraceae</taxon>
        <taxon>Rhizophora</taxon>
    </lineage>
</organism>
<evidence type="ECO:0000313" key="1">
    <source>
        <dbReference type="EMBL" id="MBW86000.1"/>
    </source>
</evidence>